<dbReference type="Proteomes" id="UP000193623">
    <property type="component" value="Unassembled WGS sequence"/>
</dbReference>
<dbReference type="SUPFAM" id="SSF56784">
    <property type="entry name" value="HAD-like"/>
    <property type="match status" value="1"/>
</dbReference>
<dbReference type="NCBIfam" id="TIGR01493">
    <property type="entry name" value="HAD-SF-IA-v2"/>
    <property type="match status" value="1"/>
</dbReference>
<organism evidence="4 5">
    <name type="scientific">Pseudooctadecabacter jejudonensis</name>
    <dbReference type="NCBI Taxonomy" id="1391910"/>
    <lineage>
        <taxon>Bacteria</taxon>
        <taxon>Pseudomonadati</taxon>
        <taxon>Pseudomonadota</taxon>
        <taxon>Alphaproteobacteria</taxon>
        <taxon>Rhodobacterales</taxon>
        <taxon>Paracoccaceae</taxon>
        <taxon>Pseudooctadecabacter</taxon>
    </lineage>
</organism>
<gene>
    <name evidence="4" type="primary">hdl IVa</name>
    <name evidence="4" type="ORF">PSJ8397_02364</name>
</gene>
<evidence type="ECO:0000313" key="5">
    <source>
        <dbReference type="Proteomes" id="UP000193623"/>
    </source>
</evidence>
<dbReference type="PANTHER" id="PTHR43316:SF3">
    <property type="entry name" value="HALOACID DEHALOGENASE, TYPE II (AFU_ORTHOLOGUE AFUA_2G07750)-RELATED"/>
    <property type="match status" value="1"/>
</dbReference>
<dbReference type="InterPro" id="IPR036412">
    <property type="entry name" value="HAD-like_sf"/>
</dbReference>
<accession>A0A1Y5SPI9</accession>
<dbReference type="SFLD" id="SFLDG01135">
    <property type="entry name" value="C1.5.6:_HAD__Beta-PGM__Phospha"/>
    <property type="match status" value="1"/>
</dbReference>
<evidence type="ECO:0000313" key="4">
    <source>
        <dbReference type="EMBL" id="SLN45242.1"/>
    </source>
</evidence>
<dbReference type="Pfam" id="PF00702">
    <property type="entry name" value="Hydrolase"/>
    <property type="match status" value="1"/>
</dbReference>
<comment type="function">
    <text evidence="3">Catalyzes the hydrolytic dehalogenation of small (S)-2-haloalkanoic acids to yield the corresponding (R)-2-hydroxyalkanoic acids.</text>
</comment>
<dbReference type="CDD" id="cd02588">
    <property type="entry name" value="HAD_L2-DEX"/>
    <property type="match status" value="1"/>
</dbReference>
<dbReference type="EC" id="3.8.1.2" evidence="3"/>
<evidence type="ECO:0000256" key="2">
    <source>
        <dbReference type="ARBA" id="ARBA00022801"/>
    </source>
</evidence>
<dbReference type="InterPro" id="IPR006328">
    <property type="entry name" value="2-HAD"/>
</dbReference>
<dbReference type="Gene3D" id="1.10.150.240">
    <property type="entry name" value="Putative phosphatase, domain 2"/>
    <property type="match status" value="1"/>
</dbReference>
<dbReference type="InterPro" id="IPR006439">
    <property type="entry name" value="HAD-SF_hydro_IA"/>
</dbReference>
<sequence length="225" mass="24832">MTITTCIFDAYGTLFDVDAAAREVAKQPGQAQLAAVWGTLSKDWRAKQLEYTWLRAIGGRHIPFWQVTQDALDWAMENNGLRDNALRAKLLAVYKECPAFPEVVSTLKALREKDVNIAILSNGSPDMLVPAVRSSGIGQYLDDVLSVEDAQIYKPHASVYDLVWDRFDVPQAQVLFASSNGWDAAGAAGYGFATVWVNRAGAPQDRLWAAPHRTIKSLKPLLDLV</sequence>
<dbReference type="SFLD" id="SFLDF00045">
    <property type="entry name" value="2-haloacid_dehalogenase"/>
    <property type="match status" value="1"/>
</dbReference>
<dbReference type="NCBIfam" id="TIGR01428">
    <property type="entry name" value="HAD_type_II"/>
    <property type="match status" value="1"/>
</dbReference>
<dbReference type="InterPro" id="IPR051540">
    <property type="entry name" value="S-2-haloacid_dehalogenase"/>
</dbReference>
<evidence type="ECO:0000256" key="1">
    <source>
        <dbReference type="ARBA" id="ARBA00008106"/>
    </source>
</evidence>
<dbReference type="Gene3D" id="3.40.50.1000">
    <property type="entry name" value="HAD superfamily/HAD-like"/>
    <property type="match status" value="1"/>
</dbReference>
<proteinExistence type="inferred from homology"/>
<dbReference type="PRINTS" id="PR00413">
    <property type="entry name" value="HADHALOGNASE"/>
</dbReference>
<name>A0A1Y5SPI9_9RHOB</name>
<evidence type="ECO:0000256" key="3">
    <source>
        <dbReference type="RuleBase" id="RU368077"/>
    </source>
</evidence>
<dbReference type="PANTHER" id="PTHR43316">
    <property type="entry name" value="HYDROLASE, HALOACID DELAHOGENASE-RELATED"/>
    <property type="match status" value="1"/>
</dbReference>
<dbReference type="SFLD" id="SFLDS00003">
    <property type="entry name" value="Haloacid_Dehalogenase"/>
    <property type="match status" value="1"/>
</dbReference>
<dbReference type="InterPro" id="IPR023198">
    <property type="entry name" value="PGP-like_dom2"/>
</dbReference>
<comment type="catalytic activity">
    <reaction evidence="3">
        <text>an (S)-2-haloacid + H2O = a (2R)-2-hydroxycarboxylate + a halide anion + H(+)</text>
        <dbReference type="Rhea" id="RHEA:11192"/>
        <dbReference type="ChEBI" id="CHEBI:15377"/>
        <dbReference type="ChEBI" id="CHEBI:15378"/>
        <dbReference type="ChEBI" id="CHEBI:16042"/>
        <dbReference type="ChEBI" id="CHEBI:58314"/>
        <dbReference type="ChEBI" id="CHEBI:137405"/>
        <dbReference type="EC" id="3.8.1.2"/>
    </reaction>
</comment>
<dbReference type="EMBL" id="FWFT01000003">
    <property type="protein sequence ID" value="SLN45242.1"/>
    <property type="molecule type" value="Genomic_DNA"/>
</dbReference>
<dbReference type="InterPro" id="IPR023214">
    <property type="entry name" value="HAD_sf"/>
</dbReference>
<dbReference type="AlphaFoldDB" id="A0A1Y5SPI9"/>
<dbReference type="RefSeq" id="WP_085864755.1">
    <property type="nucleotide sequence ID" value="NZ_FWFT01000003.1"/>
</dbReference>
<keyword evidence="2 3" id="KW-0378">Hydrolase</keyword>
<dbReference type="SFLD" id="SFLDG01129">
    <property type="entry name" value="C1.5:_HAD__Beta-PGM__Phosphata"/>
    <property type="match status" value="1"/>
</dbReference>
<dbReference type="OrthoDB" id="7989657at2"/>
<dbReference type="GO" id="GO:0018784">
    <property type="term" value="F:(S)-2-haloacid dehalogenase activity"/>
    <property type="evidence" value="ECO:0007669"/>
    <property type="project" value="UniProtKB-UniRule"/>
</dbReference>
<protein>
    <recommendedName>
        <fullName evidence="3">(S)-2-haloacid dehalogenase</fullName>
        <ecNumber evidence="3">3.8.1.2</ecNumber>
    </recommendedName>
    <alternativeName>
        <fullName evidence="3">2-haloalkanoic acid dehalogenase</fullName>
    </alternativeName>
    <alternativeName>
        <fullName evidence="3">Halocarboxylic acid halidohydrolase</fullName>
    </alternativeName>
    <alternativeName>
        <fullName evidence="3">L-2-haloacid dehalogenase</fullName>
    </alternativeName>
</protein>
<comment type="similarity">
    <text evidence="1 3">Belongs to the HAD-like hydrolase superfamily. S-2-haloalkanoic acid dehalogenase family.</text>
</comment>
<reference evidence="4 5" key="1">
    <citation type="submission" date="2017-03" db="EMBL/GenBank/DDBJ databases">
        <authorList>
            <person name="Afonso C.L."/>
            <person name="Miller P.J."/>
            <person name="Scott M.A."/>
            <person name="Spackman E."/>
            <person name="Goraichik I."/>
            <person name="Dimitrov K.M."/>
            <person name="Suarez D.L."/>
            <person name="Swayne D.E."/>
        </authorList>
    </citation>
    <scope>NUCLEOTIDE SEQUENCE [LARGE SCALE GENOMIC DNA]</scope>
    <source>
        <strain evidence="4 5">CECT 8397</strain>
    </source>
</reference>
<keyword evidence="5" id="KW-1185">Reference proteome</keyword>